<keyword evidence="23" id="KW-1185">Reference proteome</keyword>
<dbReference type="InterPro" id="IPR033631">
    <property type="entry name" value="RASSF7_RA"/>
</dbReference>
<comment type="subunit">
    <text evidence="13">Interacts with POLR2A (via the C-terminal domain).</text>
</comment>
<keyword evidence="6 16" id="KW-0863">Zinc-finger</keyword>
<dbReference type="InterPro" id="IPR001841">
    <property type="entry name" value="Znf_RING"/>
</dbReference>
<dbReference type="InterPro" id="IPR017907">
    <property type="entry name" value="Znf_RING_CS"/>
</dbReference>
<evidence type="ECO:0000256" key="5">
    <source>
        <dbReference type="ARBA" id="ARBA00022723"/>
    </source>
</evidence>
<dbReference type="InterPro" id="IPR047157">
    <property type="entry name" value="PHRF1/Atg35"/>
</dbReference>
<dbReference type="InParanoid" id="L8YC07"/>
<evidence type="ECO:0000256" key="2">
    <source>
        <dbReference type="ARBA" id="ARBA00022490"/>
    </source>
</evidence>
<dbReference type="SUPFAM" id="SSF57850">
    <property type="entry name" value="RING/U-box"/>
    <property type="match status" value="1"/>
</dbReference>
<dbReference type="Gene3D" id="3.30.40.10">
    <property type="entry name" value="Zinc/RING finger domain, C3HC4 (zinc finger)"/>
    <property type="match status" value="2"/>
</dbReference>
<dbReference type="Pfam" id="PF13445">
    <property type="entry name" value="zf-RING_UBOX"/>
    <property type="match status" value="1"/>
</dbReference>
<gene>
    <name evidence="22" type="ORF">TREES_T100004700</name>
</gene>
<dbReference type="FunCoup" id="L8YC07">
    <property type="interactions" value="65"/>
</dbReference>
<dbReference type="FunFam" id="3.10.20.90:FF:000132">
    <property type="entry name" value="Ras association domain-containing protein 7"/>
    <property type="match status" value="1"/>
</dbReference>
<dbReference type="PANTHER" id="PTHR12618:SF20">
    <property type="entry name" value="PHD AND RING FINGER DOMAIN-CONTAINING PROTEIN 1"/>
    <property type="match status" value="1"/>
</dbReference>
<dbReference type="EMBL" id="KB364419">
    <property type="protein sequence ID" value="ELV12614.1"/>
    <property type="molecule type" value="Genomic_DNA"/>
</dbReference>
<comment type="subcellular location">
    <subcellularLocation>
        <location evidence="1">Cytoplasm</location>
        <location evidence="1">Cytoskeleton</location>
        <location evidence="1">Microtubule organizing center</location>
        <location evidence="1">Centrosome</location>
    </subcellularLocation>
</comment>
<keyword evidence="3" id="KW-0597">Phosphoprotein</keyword>
<feature type="compositionally biased region" description="Acidic residues" evidence="18">
    <location>
        <begin position="402"/>
        <end position="416"/>
    </location>
</feature>
<evidence type="ECO:0000256" key="4">
    <source>
        <dbReference type="ARBA" id="ARBA00022703"/>
    </source>
</evidence>
<keyword evidence="5" id="KW-0479">Metal-binding</keyword>
<dbReference type="FunFam" id="3.30.40.10:FF:000526">
    <property type="entry name" value="PHD and ring finger domains 1"/>
    <property type="match status" value="1"/>
</dbReference>
<evidence type="ECO:0000256" key="10">
    <source>
        <dbReference type="ARBA" id="ARBA00023212"/>
    </source>
</evidence>
<dbReference type="InterPro" id="IPR000159">
    <property type="entry name" value="RA_dom"/>
</dbReference>
<evidence type="ECO:0000256" key="13">
    <source>
        <dbReference type="ARBA" id="ARBA00064669"/>
    </source>
</evidence>
<evidence type="ECO:0000256" key="3">
    <source>
        <dbReference type="ARBA" id="ARBA00022553"/>
    </source>
</evidence>
<dbReference type="InterPro" id="IPR013083">
    <property type="entry name" value="Znf_RING/FYVE/PHD"/>
</dbReference>
<dbReference type="PROSITE" id="PS50089">
    <property type="entry name" value="ZF_RING_2"/>
    <property type="match status" value="1"/>
</dbReference>
<evidence type="ECO:0000259" key="20">
    <source>
        <dbReference type="PROSITE" id="PS50089"/>
    </source>
</evidence>
<feature type="region of interest" description="Disordered" evidence="18">
    <location>
        <begin position="649"/>
        <end position="669"/>
    </location>
</feature>
<evidence type="ECO:0000256" key="8">
    <source>
        <dbReference type="ARBA" id="ARBA00022843"/>
    </source>
</evidence>
<dbReference type="SMART" id="SM00314">
    <property type="entry name" value="RA"/>
    <property type="match status" value="1"/>
</dbReference>
<feature type="region of interest" description="Disordered" evidence="18">
    <location>
        <begin position="305"/>
        <end position="428"/>
    </location>
</feature>
<dbReference type="eggNOG" id="KOG1574">
    <property type="taxonomic scope" value="Eukaryota"/>
</dbReference>
<evidence type="ECO:0000256" key="16">
    <source>
        <dbReference type="PROSITE-ProRule" id="PRU00175"/>
    </source>
</evidence>
<dbReference type="InterPro" id="IPR029071">
    <property type="entry name" value="Ubiquitin-like_domsf"/>
</dbReference>
<feature type="domain" description="Ras-associating" evidence="21">
    <location>
        <begin position="10"/>
        <end position="89"/>
    </location>
</feature>
<name>L8YC07_TUPCH</name>
<keyword evidence="7" id="KW-0862">Zinc</keyword>
<feature type="domain" description="RING-type" evidence="20">
    <location>
        <begin position="457"/>
        <end position="512"/>
    </location>
</feature>
<feature type="region of interest" description="Disordered" evidence="18">
    <location>
        <begin position="88"/>
        <end position="123"/>
    </location>
</feature>
<dbReference type="PROSITE" id="PS50200">
    <property type="entry name" value="RA"/>
    <property type="match status" value="1"/>
</dbReference>
<dbReference type="Proteomes" id="UP000011518">
    <property type="component" value="Unassembled WGS sequence"/>
</dbReference>
<evidence type="ECO:0000313" key="22">
    <source>
        <dbReference type="EMBL" id="ELV12614.1"/>
    </source>
</evidence>
<dbReference type="GO" id="GO:0006915">
    <property type="term" value="P:apoptotic process"/>
    <property type="evidence" value="ECO:0007669"/>
    <property type="project" value="UniProtKB-KW"/>
</dbReference>
<dbReference type="AlphaFoldDB" id="L8YC07"/>
<evidence type="ECO:0000259" key="19">
    <source>
        <dbReference type="PROSITE" id="PS50016"/>
    </source>
</evidence>
<proteinExistence type="predicted"/>
<reference evidence="23" key="1">
    <citation type="submission" date="2012-07" db="EMBL/GenBank/DDBJ databases">
        <title>Genome of the Chinese tree shrew, a rising model animal genetically related to primates.</title>
        <authorList>
            <person name="Zhang G."/>
            <person name="Fan Y."/>
            <person name="Yao Y."/>
            <person name="Huang Z."/>
        </authorList>
    </citation>
    <scope>NUCLEOTIDE SEQUENCE [LARGE SCALE GENOMIC DNA]</scope>
</reference>
<organism evidence="22 23">
    <name type="scientific">Tupaia chinensis</name>
    <name type="common">Chinese tree shrew</name>
    <name type="synonym">Tupaia belangeri chinensis</name>
    <dbReference type="NCBI Taxonomy" id="246437"/>
    <lineage>
        <taxon>Eukaryota</taxon>
        <taxon>Metazoa</taxon>
        <taxon>Chordata</taxon>
        <taxon>Craniata</taxon>
        <taxon>Vertebrata</taxon>
        <taxon>Euteleostomi</taxon>
        <taxon>Mammalia</taxon>
        <taxon>Eutheria</taxon>
        <taxon>Euarchontoglires</taxon>
        <taxon>Scandentia</taxon>
        <taxon>Tupaiidae</taxon>
        <taxon>Tupaia</taxon>
    </lineage>
</organism>
<dbReference type="STRING" id="246437.L8YC07"/>
<dbReference type="InterPro" id="IPR001965">
    <property type="entry name" value="Znf_PHD"/>
</dbReference>
<dbReference type="GO" id="GO:0005813">
    <property type="term" value="C:centrosome"/>
    <property type="evidence" value="ECO:0007669"/>
    <property type="project" value="UniProtKB-SubCell"/>
</dbReference>
<keyword evidence="9 17" id="KW-0175">Coiled coil</keyword>
<dbReference type="PROSITE" id="PS00518">
    <property type="entry name" value="ZF_RING_1"/>
    <property type="match status" value="1"/>
</dbReference>
<dbReference type="CDD" id="cd16135">
    <property type="entry name" value="RA_RASSF7"/>
    <property type="match status" value="1"/>
</dbReference>
<dbReference type="Pfam" id="PF00788">
    <property type="entry name" value="RA"/>
    <property type="match status" value="1"/>
</dbReference>
<reference evidence="23" key="2">
    <citation type="journal article" date="2013" name="Nat. Commun.">
        <title>Genome of the Chinese tree shrew.</title>
        <authorList>
            <person name="Fan Y."/>
            <person name="Huang Z.Y."/>
            <person name="Cao C.C."/>
            <person name="Chen C.S."/>
            <person name="Chen Y.X."/>
            <person name="Fan D.D."/>
            <person name="He J."/>
            <person name="Hou H.L."/>
            <person name="Hu L."/>
            <person name="Hu X.T."/>
            <person name="Jiang X.T."/>
            <person name="Lai R."/>
            <person name="Lang Y.S."/>
            <person name="Liang B."/>
            <person name="Liao S.G."/>
            <person name="Mu D."/>
            <person name="Ma Y.Y."/>
            <person name="Niu Y.Y."/>
            <person name="Sun X.Q."/>
            <person name="Xia J.Q."/>
            <person name="Xiao J."/>
            <person name="Xiong Z.Q."/>
            <person name="Xu L."/>
            <person name="Yang L."/>
            <person name="Zhang Y."/>
            <person name="Zhao W."/>
            <person name="Zhao X.D."/>
            <person name="Zheng Y.T."/>
            <person name="Zhou J.M."/>
            <person name="Zhu Y.B."/>
            <person name="Zhang G.J."/>
            <person name="Wang J."/>
            <person name="Yao Y.G."/>
        </authorList>
    </citation>
    <scope>NUCLEOTIDE SEQUENCE [LARGE SCALE GENOMIC DNA]</scope>
</reference>
<evidence type="ECO:0000256" key="17">
    <source>
        <dbReference type="SAM" id="Coils"/>
    </source>
</evidence>
<evidence type="ECO:0000256" key="1">
    <source>
        <dbReference type="ARBA" id="ARBA00004300"/>
    </source>
</evidence>
<comment type="function">
    <text evidence="11">Negatively regulates stress-induced JNK activation and apoptosis by promoting MAP2K7 phosphorylation and inhibiting its ability to activate JNK. Following prolonged stress, anti-apoptotic effect stops because of degradation of RASSF7 protein via the ubiquitin-proteasome pathway. Required for the activation of AURKB and chromosomal congression during mitosis where it stimulates microtubule polymerization.</text>
</comment>
<dbReference type="CDD" id="cd15536">
    <property type="entry name" value="PHD_PHRF1"/>
    <property type="match status" value="1"/>
</dbReference>
<feature type="coiled-coil region" evidence="17">
    <location>
        <begin position="264"/>
        <end position="298"/>
    </location>
</feature>
<evidence type="ECO:0000313" key="23">
    <source>
        <dbReference type="Proteomes" id="UP000011518"/>
    </source>
</evidence>
<dbReference type="Pfam" id="PF00628">
    <property type="entry name" value="PHD"/>
    <property type="match status" value="1"/>
</dbReference>
<keyword evidence="4" id="KW-0053">Apoptosis</keyword>
<dbReference type="Gene3D" id="3.10.20.90">
    <property type="entry name" value="Phosphatidylinositol 3-kinase Catalytic Subunit, Chain A, domain 1"/>
    <property type="match status" value="1"/>
</dbReference>
<evidence type="ECO:0000256" key="12">
    <source>
        <dbReference type="ARBA" id="ARBA00062530"/>
    </source>
</evidence>
<comment type="subunit">
    <text evidence="12">Interacts with MAP2K7 and GTP-bound NRAS.</text>
</comment>
<evidence type="ECO:0000256" key="7">
    <source>
        <dbReference type="ARBA" id="ARBA00022833"/>
    </source>
</evidence>
<dbReference type="InterPro" id="IPR011011">
    <property type="entry name" value="Znf_FYVE_PHD"/>
</dbReference>
<protein>
    <recommendedName>
        <fullName evidence="15">PHD and RING finger domain-containing protein 1</fullName>
    </recommendedName>
    <alternativeName>
        <fullName evidence="14">Ras association domain-containing protein 7</fullName>
    </alternativeName>
</protein>
<evidence type="ECO:0000256" key="11">
    <source>
        <dbReference type="ARBA" id="ARBA00055595"/>
    </source>
</evidence>
<dbReference type="SMART" id="SM00249">
    <property type="entry name" value="PHD"/>
    <property type="match status" value="1"/>
</dbReference>
<dbReference type="SUPFAM" id="SSF57903">
    <property type="entry name" value="FYVE/PHD zinc finger"/>
    <property type="match status" value="1"/>
</dbReference>
<dbReference type="SUPFAM" id="SSF54236">
    <property type="entry name" value="Ubiquitin-like"/>
    <property type="match status" value="1"/>
</dbReference>
<keyword evidence="2" id="KW-0963">Cytoplasm</keyword>
<evidence type="ECO:0000256" key="18">
    <source>
        <dbReference type="SAM" id="MobiDB-lite"/>
    </source>
</evidence>
<dbReference type="PANTHER" id="PTHR12618">
    <property type="entry name" value="PHD AND RING FINGER DOMAIN-CONTAINING PROTEIN 1"/>
    <property type="match status" value="1"/>
</dbReference>
<dbReference type="GO" id="GO:0007165">
    <property type="term" value="P:signal transduction"/>
    <property type="evidence" value="ECO:0007669"/>
    <property type="project" value="InterPro"/>
</dbReference>
<evidence type="ECO:0000256" key="9">
    <source>
        <dbReference type="ARBA" id="ARBA00023054"/>
    </source>
</evidence>
<accession>L8YC07</accession>
<dbReference type="InterPro" id="IPR019787">
    <property type="entry name" value="Znf_PHD-finger"/>
</dbReference>
<dbReference type="GO" id="GO:0008270">
    <property type="term" value="F:zinc ion binding"/>
    <property type="evidence" value="ECO:0007669"/>
    <property type="project" value="UniProtKB-KW"/>
</dbReference>
<keyword evidence="8" id="KW-0832">Ubl conjugation</keyword>
<evidence type="ECO:0000256" key="14">
    <source>
        <dbReference type="ARBA" id="ARBA00073477"/>
    </source>
</evidence>
<dbReference type="PROSITE" id="PS50016">
    <property type="entry name" value="ZF_PHD_2"/>
    <property type="match status" value="1"/>
</dbReference>
<sequence>MLLALAAMELKVWVDGIQRVVCGVSEQTTCQEVVIALAQAIGQTGRFVLVQRLREKERQLLPQECPVGAQATCGQFASDVQYVLRRTGPSLAGRPSSDSCPPPERCPVRASLPSKPRAATGREPHKALTFSLGCPGLAPSPLPSEPLALVAPTPSCHTALQGLELRVQRNAELLGQEAFWEQELRREQAREQEGQARLQALSAATAEHAARLQALDAQAHALEAELWLAAEAPGPPSPTASAAERLRQDLAMQEKQSAEVQGSLALVSRALEAAERALQAQAQELEELNRELRQCNLQQFIQQTGAALPPPPRPDRTPLDTQDLLPSAREEPLPGAPRSPILVSSMSPEAMDDDNLDKLVAQSPGPEGRQRVGPTDLAGDAEESSDGNTEGSETGSEHGDSTDEEDEEGASDEEALEDRTGSEDSGDDLDTLVAEADAQGKLEASGALNSDEDAESCPICLNTFRDQAVGTPEDCAHYFCLDCIVEWSKIPVENAKTQDGEEEEDPTFCEVCGRSDREDRLLLCDGCDAGYHMECLDPPLQEVPVDEWFCPECTVPGMAPTTDTGPVSEEEVSLLLADVVPTTSRLRPRAGRTRAIARTRQSERVRATVNRNRISTARRVQHVPRYLMSSLLDETIEAVATGLSTAVYQRPTAPQAPAKRKRKTGEPSVPDCGVQAAPWPLPLCLAQQHTVRTSCCSVSPPRHGPYREALRDGFRSLAG</sequence>
<dbReference type="SMART" id="SM00184">
    <property type="entry name" value="RING"/>
    <property type="match status" value="1"/>
</dbReference>
<evidence type="ECO:0000256" key="15">
    <source>
        <dbReference type="ARBA" id="ARBA00073980"/>
    </source>
</evidence>
<evidence type="ECO:0000256" key="6">
    <source>
        <dbReference type="ARBA" id="ARBA00022771"/>
    </source>
</evidence>
<feature type="domain" description="PHD-type" evidence="19">
    <location>
        <begin position="506"/>
        <end position="556"/>
    </location>
</feature>
<dbReference type="InterPro" id="IPR027370">
    <property type="entry name" value="Znf-RING_euk"/>
</dbReference>
<keyword evidence="10" id="KW-0206">Cytoskeleton</keyword>
<evidence type="ECO:0000259" key="21">
    <source>
        <dbReference type="PROSITE" id="PS50200"/>
    </source>
</evidence>